<comment type="caution">
    <text evidence="9">The sequence shown here is derived from an EMBL/GenBank/DDBJ whole genome shotgun (WGS) entry which is preliminary data.</text>
</comment>
<feature type="transmembrane region" description="Helical" evidence="8">
    <location>
        <begin position="271"/>
        <end position="290"/>
    </location>
</feature>
<proteinExistence type="inferred from homology"/>
<keyword evidence="7 8" id="KW-0472">Membrane</keyword>
<dbReference type="PANTHER" id="PTHR21716:SF53">
    <property type="entry name" value="PERMEASE PERM-RELATED"/>
    <property type="match status" value="1"/>
</dbReference>
<evidence type="ECO:0000313" key="10">
    <source>
        <dbReference type="Proteomes" id="UP001160142"/>
    </source>
</evidence>
<organism evidence="9 10">
    <name type="scientific">Antiquaquibacter oligotrophicus</name>
    <dbReference type="NCBI Taxonomy" id="2880260"/>
    <lineage>
        <taxon>Bacteria</taxon>
        <taxon>Bacillati</taxon>
        <taxon>Actinomycetota</taxon>
        <taxon>Actinomycetes</taxon>
        <taxon>Micrococcales</taxon>
        <taxon>Microbacteriaceae</taxon>
        <taxon>Antiquaquibacter</taxon>
    </lineage>
</organism>
<dbReference type="EMBL" id="JARXVQ010000001">
    <property type="protein sequence ID" value="MDH6181337.1"/>
    <property type="molecule type" value="Genomic_DNA"/>
</dbReference>
<keyword evidence="10" id="KW-1185">Reference proteome</keyword>
<comment type="subcellular location">
    <subcellularLocation>
        <location evidence="1">Cell membrane</location>
        <topology evidence="1">Multi-pass membrane protein</topology>
    </subcellularLocation>
</comment>
<evidence type="ECO:0000313" key="9">
    <source>
        <dbReference type="EMBL" id="MDH6181337.1"/>
    </source>
</evidence>
<dbReference type="InterPro" id="IPR002549">
    <property type="entry name" value="AI-2E-like"/>
</dbReference>
<gene>
    <name evidence="9" type="ORF">M2152_001519</name>
</gene>
<accession>A0ABT6KQ71</accession>
<evidence type="ECO:0000256" key="3">
    <source>
        <dbReference type="ARBA" id="ARBA00022448"/>
    </source>
</evidence>
<feature type="transmembrane region" description="Helical" evidence="8">
    <location>
        <begin position="192"/>
        <end position="213"/>
    </location>
</feature>
<reference evidence="9 10" key="1">
    <citation type="submission" date="2023-04" db="EMBL/GenBank/DDBJ databases">
        <title>Genome Encyclopedia of Bacteria and Archaea VI: Functional Genomics of Type Strains.</title>
        <authorList>
            <person name="Whitman W."/>
        </authorList>
    </citation>
    <scope>NUCLEOTIDE SEQUENCE [LARGE SCALE GENOMIC DNA]</scope>
    <source>
        <strain evidence="9 10">SG_E_30_P1</strain>
    </source>
</reference>
<evidence type="ECO:0000256" key="4">
    <source>
        <dbReference type="ARBA" id="ARBA00022475"/>
    </source>
</evidence>
<dbReference type="Proteomes" id="UP001160142">
    <property type="component" value="Unassembled WGS sequence"/>
</dbReference>
<feature type="transmembrane region" description="Helical" evidence="8">
    <location>
        <begin position="338"/>
        <end position="371"/>
    </location>
</feature>
<feature type="transmembrane region" description="Helical" evidence="8">
    <location>
        <begin position="248"/>
        <end position="265"/>
    </location>
</feature>
<keyword evidence="3" id="KW-0813">Transport</keyword>
<dbReference type="PANTHER" id="PTHR21716">
    <property type="entry name" value="TRANSMEMBRANE PROTEIN"/>
    <property type="match status" value="1"/>
</dbReference>
<keyword evidence="4" id="KW-1003">Cell membrane</keyword>
<dbReference type="Pfam" id="PF01594">
    <property type="entry name" value="AI-2E_transport"/>
    <property type="match status" value="1"/>
</dbReference>
<feature type="transmembrane region" description="Helical" evidence="8">
    <location>
        <begin position="297"/>
        <end position="318"/>
    </location>
</feature>
<feature type="transmembrane region" description="Helical" evidence="8">
    <location>
        <begin position="97"/>
        <end position="122"/>
    </location>
</feature>
<protein>
    <submittedName>
        <fullName evidence="9">PurR-regulated permease PerM</fullName>
    </submittedName>
</protein>
<feature type="transmembrane region" description="Helical" evidence="8">
    <location>
        <begin position="67"/>
        <end position="85"/>
    </location>
</feature>
<sequence>MTRAIESLTMRPSPRLRAGTALRHDPARGTAPARRILFNPFVVGLLGALGVGVGIAIIGAVRTLATVLIYMGVAYFISLALEPIIRWATERNIPRWAASLAIVVLGLLVGFLIALAVVPVIVREVTHLISAAPGWAASLPDQAWVQWLTANVGSYIDVSYLTSQVTTFLSDPNQWLSIGGGLLAIGTGFGEAVTAVIVVTVLTLYFTLTLPLVMEKVYQAVPRSRRDGFRSVTDEILQSVGKYVAGQLLLALVNAIVTFILVTAVGGPVPIVLALVAFVCALIPVVGPILGTTIAVVATVFVNPVGALILAVLLLIYMQIEAYVLSPRVMAKAVSVPGALVIVAAIGGASLGGILGALVAIPVVAAGILIFERVIRPRQEAK</sequence>
<feature type="transmembrane region" description="Helical" evidence="8">
    <location>
        <begin position="36"/>
        <end position="61"/>
    </location>
</feature>
<keyword evidence="6 8" id="KW-1133">Transmembrane helix</keyword>
<keyword evidence="5 8" id="KW-0812">Transmembrane</keyword>
<name>A0ABT6KQ71_9MICO</name>
<evidence type="ECO:0000256" key="7">
    <source>
        <dbReference type="ARBA" id="ARBA00023136"/>
    </source>
</evidence>
<evidence type="ECO:0000256" key="5">
    <source>
        <dbReference type="ARBA" id="ARBA00022692"/>
    </source>
</evidence>
<comment type="similarity">
    <text evidence="2">Belongs to the autoinducer-2 exporter (AI-2E) (TC 2.A.86) family.</text>
</comment>
<evidence type="ECO:0000256" key="1">
    <source>
        <dbReference type="ARBA" id="ARBA00004651"/>
    </source>
</evidence>
<evidence type="ECO:0000256" key="6">
    <source>
        <dbReference type="ARBA" id="ARBA00022989"/>
    </source>
</evidence>
<evidence type="ECO:0000256" key="8">
    <source>
        <dbReference type="SAM" id="Phobius"/>
    </source>
</evidence>
<evidence type="ECO:0000256" key="2">
    <source>
        <dbReference type="ARBA" id="ARBA00009773"/>
    </source>
</evidence>